<feature type="signal peptide" evidence="1">
    <location>
        <begin position="1"/>
        <end position="36"/>
    </location>
</feature>
<dbReference type="InterPro" id="IPR001119">
    <property type="entry name" value="SLH_dom"/>
</dbReference>
<dbReference type="InterPro" id="IPR042217">
    <property type="entry name" value="T4SS_VirB10/TrbI"/>
</dbReference>
<feature type="chain" id="PRO_5038451819" evidence="1">
    <location>
        <begin position="37"/>
        <end position="418"/>
    </location>
</feature>
<accession>A0A9E8ZK07</accession>
<dbReference type="PROSITE" id="PS51272">
    <property type="entry name" value="SLH"/>
    <property type="match status" value="3"/>
</dbReference>
<feature type="domain" description="SLH" evidence="2">
    <location>
        <begin position="161"/>
        <end position="225"/>
    </location>
</feature>
<dbReference type="PANTHER" id="PTHR43308">
    <property type="entry name" value="OUTER MEMBRANE PROTEIN ALPHA-RELATED"/>
    <property type="match status" value="1"/>
</dbReference>
<organism evidence="3 4">
    <name type="scientific">Thermocoleostomius sinensis A174</name>
    <dbReference type="NCBI Taxonomy" id="2016057"/>
    <lineage>
        <taxon>Bacteria</taxon>
        <taxon>Bacillati</taxon>
        <taxon>Cyanobacteriota</taxon>
        <taxon>Cyanophyceae</taxon>
        <taxon>Oculatellales</taxon>
        <taxon>Oculatellaceae</taxon>
        <taxon>Thermocoleostomius</taxon>
    </lineage>
</organism>
<keyword evidence="4" id="KW-1185">Reference proteome</keyword>
<dbReference type="PANTHER" id="PTHR43308:SF5">
    <property type="entry name" value="S-LAYER PROTEIN _ PEPTIDOGLYCAN ENDO-BETA-N-ACETYLGLUCOSAMINIDASE"/>
    <property type="match status" value="1"/>
</dbReference>
<gene>
    <name evidence="3" type="ORF">OXH18_11770</name>
</gene>
<keyword evidence="1" id="KW-0732">Signal</keyword>
<reference evidence="3" key="1">
    <citation type="submission" date="2022-12" db="EMBL/GenBank/DDBJ databases">
        <title>Polyphasic identification of a Novel Hot-Spring Cyanobacterium Ocullathermofonsia sinensis gen nov. sp. nov. and Genomic Insights on its Adaptations to the Thermal Habitat.</title>
        <authorList>
            <person name="Daroch M."/>
            <person name="Tang J."/>
            <person name="Jiang Y."/>
        </authorList>
    </citation>
    <scope>NUCLEOTIDE SEQUENCE</scope>
    <source>
        <strain evidence="3">PKUAC-SCTA174</strain>
    </source>
</reference>
<dbReference type="InterPro" id="IPR051465">
    <property type="entry name" value="Cell_Envelope_Struct_Comp"/>
</dbReference>
<name>A0A9E8ZK07_9CYAN</name>
<feature type="domain" description="SLH" evidence="2">
    <location>
        <begin position="100"/>
        <end position="159"/>
    </location>
</feature>
<dbReference type="KEGG" id="tsin:OXH18_11770"/>
<evidence type="ECO:0000313" key="4">
    <source>
        <dbReference type="Proteomes" id="UP001163152"/>
    </source>
</evidence>
<dbReference type="Gene3D" id="2.40.128.260">
    <property type="entry name" value="Type IV secretion system, VirB10/TraB/TrbI"/>
    <property type="match status" value="1"/>
</dbReference>
<dbReference type="AlphaFoldDB" id="A0A9E8ZK07"/>
<dbReference type="RefSeq" id="WP_268612972.1">
    <property type="nucleotide sequence ID" value="NZ_CP113797.1"/>
</dbReference>
<evidence type="ECO:0000256" key="1">
    <source>
        <dbReference type="SAM" id="SignalP"/>
    </source>
</evidence>
<evidence type="ECO:0000259" key="2">
    <source>
        <dbReference type="PROSITE" id="PS51272"/>
    </source>
</evidence>
<evidence type="ECO:0000313" key="3">
    <source>
        <dbReference type="EMBL" id="WAL62633.1"/>
    </source>
</evidence>
<proteinExistence type="predicted"/>
<protein>
    <submittedName>
        <fullName evidence="3">S-layer homology domain-containing protein</fullName>
    </submittedName>
</protein>
<dbReference type="Proteomes" id="UP001163152">
    <property type="component" value="Chromosome"/>
</dbReference>
<dbReference type="EMBL" id="CP113797">
    <property type="protein sequence ID" value="WAL62633.1"/>
    <property type="molecule type" value="Genomic_DNA"/>
</dbReference>
<feature type="domain" description="SLH" evidence="2">
    <location>
        <begin position="36"/>
        <end position="99"/>
    </location>
</feature>
<sequence length="418" mass="44079">MSSFRSWQSGTALFTALTLMAGAAAPLIVVQAPAQAQSTFSDISSDYWAREFIQELANRGVISGFPDGSFRPNDSVTRAQFAAMVRQAFRRSAVRGSTRFVDVPANYWAADAIREAYTMGFLSGYPNNVFRPDENIPRAQVLVSLANGLGYSTAGSVNGTLQAYADASAIPDWARPSVAAATDRQIVVNYPDVRFLNPNRSATRAEVAAFIYQALVSSGNVAAINSPYIVGNQASTPTPPTNMAELPAGTVITVRYDEAERIFISTEEPEPVPVTLTVARNIRGQGDRLLIPAGSQIVGELRTVDGGTGARFYAKELVLTDRTRMPMSATSGTVTTTRRITRGANVGEILAGAALGAGAAAGVAAVTGDRAIATEEVLGGAALGGLAGLFLGRDRITLISINPAVDLDLTLDSPLVMR</sequence>
<dbReference type="Pfam" id="PF00395">
    <property type="entry name" value="SLH"/>
    <property type="match status" value="3"/>
</dbReference>